<gene>
    <name evidence="3" type="ORF">CALVIDRAFT_561047</name>
</gene>
<dbReference type="SUPFAM" id="SSF56112">
    <property type="entry name" value="Protein kinase-like (PK-like)"/>
    <property type="match status" value="1"/>
</dbReference>
<dbReference type="Pfam" id="PF00069">
    <property type="entry name" value="Pkinase"/>
    <property type="match status" value="1"/>
</dbReference>
<accession>A0A167QFR8</accession>
<dbReference type="EMBL" id="KV417271">
    <property type="protein sequence ID" value="KZO99719.1"/>
    <property type="molecule type" value="Genomic_DNA"/>
</dbReference>
<dbReference type="PROSITE" id="PS50011">
    <property type="entry name" value="PROTEIN_KINASE_DOM"/>
    <property type="match status" value="1"/>
</dbReference>
<dbReference type="InterPro" id="IPR008271">
    <property type="entry name" value="Ser/Thr_kinase_AS"/>
</dbReference>
<dbReference type="Proteomes" id="UP000076738">
    <property type="component" value="Unassembled WGS sequence"/>
</dbReference>
<keyword evidence="4" id="KW-1185">Reference proteome</keyword>
<evidence type="ECO:0000313" key="3">
    <source>
        <dbReference type="EMBL" id="KZO99719.1"/>
    </source>
</evidence>
<dbReference type="Gene3D" id="1.10.510.10">
    <property type="entry name" value="Transferase(Phosphotransferase) domain 1"/>
    <property type="match status" value="1"/>
</dbReference>
<dbReference type="AlphaFoldDB" id="A0A167QFR8"/>
<dbReference type="InterPro" id="IPR011009">
    <property type="entry name" value="Kinase-like_dom_sf"/>
</dbReference>
<evidence type="ECO:0000256" key="1">
    <source>
        <dbReference type="SAM" id="MobiDB-lite"/>
    </source>
</evidence>
<organism evidence="3 4">
    <name type="scientific">Calocera viscosa (strain TUFC12733)</name>
    <dbReference type="NCBI Taxonomy" id="1330018"/>
    <lineage>
        <taxon>Eukaryota</taxon>
        <taxon>Fungi</taxon>
        <taxon>Dikarya</taxon>
        <taxon>Basidiomycota</taxon>
        <taxon>Agaricomycotina</taxon>
        <taxon>Dacrymycetes</taxon>
        <taxon>Dacrymycetales</taxon>
        <taxon>Dacrymycetaceae</taxon>
        <taxon>Calocera</taxon>
    </lineage>
</organism>
<name>A0A167QFR8_CALVF</name>
<dbReference type="STRING" id="1330018.A0A167QFR8"/>
<feature type="domain" description="Protein kinase" evidence="2">
    <location>
        <begin position="1"/>
        <end position="175"/>
    </location>
</feature>
<evidence type="ECO:0000313" key="4">
    <source>
        <dbReference type="Proteomes" id="UP000076738"/>
    </source>
</evidence>
<evidence type="ECO:0000259" key="2">
    <source>
        <dbReference type="PROSITE" id="PS50011"/>
    </source>
</evidence>
<dbReference type="OrthoDB" id="310217at2759"/>
<dbReference type="GO" id="GO:0004672">
    <property type="term" value="F:protein kinase activity"/>
    <property type="evidence" value="ECO:0007669"/>
    <property type="project" value="InterPro"/>
</dbReference>
<dbReference type="PROSITE" id="PS00108">
    <property type="entry name" value="PROTEIN_KINASE_ST"/>
    <property type="match status" value="1"/>
</dbReference>
<dbReference type="InterPro" id="IPR000719">
    <property type="entry name" value="Prot_kinase_dom"/>
</dbReference>
<feature type="region of interest" description="Disordered" evidence="1">
    <location>
        <begin position="201"/>
        <end position="220"/>
    </location>
</feature>
<protein>
    <recommendedName>
        <fullName evidence="2">Protein kinase domain-containing protein</fullName>
    </recommendedName>
</protein>
<dbReference type="GO" id="GO:0005524">
    <property type="term" value="F:ATP binding"/>
    <property type="evidence" value="ECO:0007669"/>
    <property type="project" value="InterPro"/>
</dbReference>
<reference evidence="3 4" key="1">
    <citation type="journal article" date="2016" name="Mol. Biol. Evol.">
        <title>Comparative Genomics of Early-Diverging Mushroom-Forming Fungi Provides Insights into the Origins of Lignocellulose Decay Capabilities.</title>
        <authorList>
            <person name="Nagy L.G."/>
            <person name="Riley R."/>
            <person name="Tritt A."/>
            <person name="Adam C."/>
            <person name="Daum C."/>
            <person name="Floudas D."/>
            <person name="Sun H."/>
            <person name="Yadav J.S."/>
            <person name="Pangilinan J."/>
            <person name="Larsson K.H."/>
            <person name="Matsuura K."/>
            <person name="Barry K."/>
            <person name="Labutti K."/>
            <person name="Kuo R."/>
            <person name="Ohm R.A."/>
            <person name="Bhattacharya S.S."/>
            <person name="Shirouzu T."/>
            <person name="Yoshinaga Y."/>
            <person name="Martin F.M."/>
            <person name="Grigoriev I.V."/>
            <person name="Hibbett D.S."/>
        </authorList>
    </citation>
    <scope>NUCLEOTIDE SEQUENCE [LARGE SCALE GENOMIC DNA]</scope>
    <source>
        <strain evidence="3 4">TUFC12733</strain>
    </source>
</reference>
<proteinExistence type="predicted"/>
<sequence length="269" mass="29786">MFPHGVKLPMKVSQVFDLAFDMSCHKRDILHCDIKPHNILLRPARAGVPARTVLCDFGLSRSLSRAAVEENIYTVGTFDYTSLASHAHKALVQPGTVAQSRAQYLYLAQVKAAWSGQALSAGYPSIFGAILDYARILRPRELPRYDLIRKALQEAQDGREDSLLAHEDGQLRPTIKTGITEEDIALLPTLTDKDDPVIDPTIDWETFGSPDPGYPPPSNSRDGYMDEFVEPQGELHPSLSLPQGMSGQLTEVWDLIYIKNSLWSAGDSP</sequence>